<proteinExistence type="inferred from homology"/>
<sequence length="235" mass="24613">MGMSTDFDFDGEVVLVTGASGALGSGICAAFESAGATVHATDLVTPDDDDSLLDADCEFHEADLTDEDDVERVVNDVVEAEGRLDALCNIAGTWQGGQPIDETSNDEFEMLFDVNLRTMFLASKHAIPQLRETEGAIVSVSAKSSLEGGEGDGPYRAAKAGVRLLTETIAAENRGELRANAIMPKTIDTPANREMLSGDPDDWPTPEEIAPVVCALCSDATGVTSGAAVPVYGEA</sequence>
<dbReference type="Gene3D" id="3.40.50.720">
    <property type="entry name" value="NAD(P)-binding Rossmann-like Domain"/>
    <property type="match status" value="1"/>
</dbReference>
<dbReference type="AlphaFoldDB" id="A0AAV3SHW2"/>
<dbReference type="PRINTS" id="PR00081">
    <property type="entry name" value="GDHRDH"/>
</dbReference>
<dbReference type="Pfam" id="PF13561">
    <property type="entry name" value="adh_short_C2"/>
    <property type="match status" value="1"/>
</dbReference>
<dbReference type="SUPFAM" id="SSF51735">
    <property type="entry name" value="NAD(P)-binding Rossmann-fold domains"/>
    <property type="match status" value="1"/>
</dbReference>
<reference evidence="3" key="2">
    <citation type="submission" date="2023-12" db="EMBL/GenBank/DDBJ databases">
        <authorList>
            <person name="Sun Q."/>
            <person name="Inoue M."/>
        </authorList>
    </citation>
    <scope>NUCLEOTIDE SEQUENCE</scope>
    <source>
        <strain evidence="3">JCM 12289</strain>
    </source>
</reference>
<dbReference type="InterPro" id="IPR036291">
    <property type="entry name" value="NAD(P)-bd_dom_sf"/>
</dbReference>
<dbReference type="Proteomes" id="UP001500962">
    <property type="component" value="Unassembled WGS sequence"/>
</dbReference>
<dbReference type="PANTHER" id="PTHR24321">
    <property type="entry name" value="DEHYDROGENASES, SHORT CHAIN"/>
    <property type="match status" value="1"/>
</dbReference>
<evidence type="ECO:0000256" key="2">
    <source>
        <dbReference type="ARBA" id="ARBA00023002"/>
    </source>
</evidence>
<keyword evidence="2" id="KW-0560">Oxidoreductase</keyword>
<dbReference type="PANTHER" id="PTHR24321:SF8">
    <property type="entry name" value="ESTRADIOL 17-BETA-DEHYDROGENASE 8-RELATED"/>
    <property type="match status" value="1"/>
</dbReference>
<dbReference type="EMBL" id="BAAADN010000041">
    <property type="protein sequence ID" value="GAA0468156.1"/>
    <property type="molecule type" value="Genomic_DNA"/>
</dbReference>
<evidence type="ECO:0000256" key="1">
    <source>
        <dbReference type="ARBA" id="ARBA00006484"/>
    </source>
</evidence>
<organism evidence="3 4">
    <name type="scientific">Halococcus dombrowskii</name>
    <dbReference type="NCBI Taxonomy" id="179637"/>
    <lineage>
        <taxon>Archaea</taxon>
        <taxon>Methanobacteriati</taxon>
        <taxon>Methanobacteriota</taxon>
        <taxon>Stenosarchaea group</taxon>
        <taxon>Halobacteria</taxon>
        <taxon>Halobacteriales</taxon>
        <taxon>Halococcaceae</taxon>
        <taxon>Halococcus</taxon>
    </lineage>
</organism>
<name>A0AAV3SHW2_HALDO</name>
<dbReference type="GO" id="GO:0016491">
    <property type="term" value="F:oxidoreductase activity"/>
    <property type="evidence" value="ECO:0007669"/>
    <property type="project" value="UniProtKB-KW"/>
</dbReference>
<protein>
    <submittedName>
        <fullName evidence="3">SDR family oxidoreductase</fullName>
    </submittedName>
</protein>
<gene>
    <name evidence="3" type="ORF">GCM10008985_26480</name>
</gene>
<accession>A0AAV3SHW2</accession>
<dbReference type="PRINTS" id="PR00080">
    <property type="entry name" value="SDRFAMILY"/>
</dbReference>
<reference evidence="3" key="1">
    <citation type="journal article" date="2014" name="Int. J. Syst. Evol. Microbiol.">
        <title>Complete genome sequence of Corynebacterium casei LMG S-19264T (=DSM 44701T), isolated from a smear-ripened cheese.</title>
        <authorList>
            <consortium name="US DOE Joint Genome Institute (JGI-PGF)"/>
            <person name="Walter F."/>
            <person name="Albersmeier A."/>
            <person name="Kalinowski J."/>
            <person name="Ruckert C."/>
        </authorList>
    </citation>
    <scope>NUCLEOTIDE SEQUENCE</scope>
    <source>
        <strain evidence="3">JCM 12289</strain>
    </source>
</reference>
<comment type="caution">
    <text evidence="3">The sequence shown here is derived from an EMBL/GenBank/DDBJ whole genome shotgun (WGS) entry which is preliminary data.</text>
</comment>
<comment type="similarity">
    <text evidence="1">Belongs to the short-chain dehydrogenases/reductases (SDR) family.</text>
</comment>
<evidence type="ECO:0000313" key="3">
    <source>
        <dbReference type="EMBL" id="GAA0468156.1"/>
    </source>
</evidence>
<dbReference type="InterPro" id="IPR002347">
    <property type="entry name" value="SDR_fam"/>
</dbReference>
<evidence type="ECO:0000313" key="4">
    <source>
        <dbReference type="Proteomes" id="UP001500962"/>
    </source>
</evidence>